<dbReference type="Pfam" id="PF01239">
    <property type="entry name" value="PPTA"/>
    <property type="match status" value="5"/>
</dbReference>
<dbReference type="Proteomes" id="UP000274922">
    <property type="component" value="Unassembled WGS sequence"/>
</dbReference>
<dbReference type="EMBL" id="ML014226">
    <property type="protein sequence ID" value="RKP00262.1"/>
    <property type="molecule type" value="Genomic_DNA"/>
</dbReference>
<evidence type="ECO:0000256" key="9">
    <source>
        <dbReference type="ARBA" id="ARBA00040965"/>
    </source>
</evidence>
<evidence type="ECO:0000256" key="11">
    <source>
        <dbReference type="ARBA" id="ARBA00042436"/>
    </source>
</evidence>
<dbReference type="PROSITE" id="PS51147">
    <property type="entry name" value="PFTA"/>
    <property type="match status" value="3"/>
</dbReference>
<keyword evidence="8" id="KW-0460">Magnesium</keyword>
<dbReference type="EC" id="2.5.1.59" evidence="3"/>
<comment type="cofactor">
    <cofactor evidence="1">
        <name>Mg(2+)</name>
        <dbReference type="ChEBI" id="CHEBI:18420"/>
    </cofactor>
</comment>
<evidence type="ECO:0000256" key="5">
    <source>
        <dbReference type="ARBA" id="ARBA00022602"/>
    </source>
</evidence>
<dbReference type="GO" id="GO:0005965">
    <property type="term" value="C:protein farnesyltransferase complex"/>
    <property type="evidence" value="ECO:0007669"/>
    <property type="project" value="TreeGrafter"/>
</dbReference>
<name>A0A4P9X5A2_9FUNG</name>
<gene>
    <name evidence="14" type="ORF">CXG81DRAFT_761</name>
</gene>
<evidence type="ECO:0000256" key="3">
    <source>
        <dbReference type="ARBA" id="ARBA00012700"/>
    </source>
</evidence>
<protein>
    <recommendedName>
        <fullName evidence="9">Protein farnesyltransferase/geranylgeranyltransferase type-1 subunit alpha</fullName>
        <ecNumber evidence="4">2.5.1.58</ecNumber>
        <ecNumber evidence="3">2.5.1.59</ecNumber>
    </recommendedName>
    <alternativeName>
        <fullName evidence="12">CAAX farnesyltransferase subunit alpha</fullName>
    </alternativeName>
    <alternativeName>
        <fullName evidence="11">FTase-alpha</fullName>
    </alternativeName>
    <alternativeName>
        <fullName evidence="10">Ras proteins prenyltransferase subunit alpha</fullName>
    </alternativeName>
    <alternativeName>
        <fullName evidence="13">Type I protein geranyl-geranyltransferase subunit alpha</fullName>
    </alternativeName>
</protein>
<feature type="non-terminal residue" evidence="14">
    <location>
        <position position="1"/>
    </location>
</feature>
<dbReference type="GO" id="GO:0005953">
    <property type="term" value="C:CAAX-protein geranylgeranyltransferase complex"/>
    <property type="evidence" value="ECO:0007669"/>
    <property type="project" value="TreeGrafter"/>
</dbReference>
<reference evidence="15" key="1">
    <citation type="journal article" date="2018" name="Nat. Microbiol.">
        <title>Leveraging single-cell genomics to expand the fungal tree of life.</title>
        <authorList>
            <person name="Ahrendt S.R."/>
            <person name="Quandt C.A."/>
            <person name="Ciobanu D."/>
            <person name="Clum A."/>
            <person name="Salamov A."/>
            <person name="Andreopoulos B."/>
            <person name="Cheng J.F."/>
            <person name="Woyke T."/>
            <person name="Pelin A."/>
            <person name="Henrissat B."/>
            <person name="Reynolds N.K."/>
            <person name="Benny G.L."/>
            <person name="Smith M.E."/>
            <person name="James T.Y."/>
            <person name="Grigoriev I.V."/>
        </authorList>
    </citation>
    <scope>NUCLEOTIDE SEQUENCE [LARGE SCALE GENOMIC DNA]</scope>
    <source>
        <strain evidence="15">ATCC 52028</strain>
    </source>
</reference>
<dbReference type="STRING" id="1555241.A0A4P9X5A2"/>
<sequence length="219" mass="25531">DPVWADVVPVPLNQSAETQLVPIAYAPEYAEAMGYLRAVMAADECSPRALDLTERIIRSNPAHYTVWHYRADPLTETALMDYERELLNELALDHPKSYQIWHHRQTVIQLTNDPVGELTFIMQALEDDSKNYHAWGYRQWLVQQFALWDREIADTDALLVSDVRNNAAWNERFFYWVQGPRRGRLSADDVEAELRFIAHHLSRAPNNESPWVYLRGLIR</sequence>
<evidence type="ECO:0000256" key="7">
    <source>
        <dbReference type="ARBA" id="ARBA00022737"/>
    </source>
</evidence>
<evidence type="ECO:0000256" key="13">
    <source>
        <dbReference type="ARBA" id="ARBA00043219"/>
    </source>
</evidence>
<keyword evidence="5" id="KW-0637">Prenyltransferase</keyword>
<feature type="non-terminal residue" evidence="14">
    <location>
        <position position="219"/>
    </location>
</feature>
<keyword evidence="7" id="KW-0677">Repeat</keyword>
<dbReference type="PANTHER" id="PTHR11129">
    <property type="entry name" value="PROTEIN FARNESYLTRANSFERASE ALPHA SUBUNIT/RAB GERANYLGERANYL TRANSFERASE ALPHA SUBUNIT"/>
    <property type="match status" value="1"/>
</dbReference>
<evidence type="ECO:0000256" key="8">
    <source>
        <dbReference type="ARBA" id="ARBA00022842"/>
    </source>
</evidence>
<evidence type="ECO:0000256" key="6">
    <source>
        <dbReference type="ARBA" id="ARBA00022679"/>
    </source>
</evidence>
<dbReference type="SUPFAM" id="SSF48439">
    <property type="entry name" value="Protein prenylyltransferase"/>
    <property type="match status" value="1"/>
</dbReference>
<evidence type="ECO:0000256" key="4">
    <source>
        <dbReference type="ARBA" id="ARBA00012702"/>
    </source>
</evidence>
<evidence type="ECO:0000256" key="12">
    <source>
        <dbReference type="ARBA" id="ARBA00043086"/>
    </source>
</evidence>
<evidence type="ECO:0000256" key="2">
    <source>
        <dbReference type="ARBA" id="ARBA00006734"/>
    </source>
</evidence>
<accession>A0A4P9X5A2</accession>
<dbReference type="GO" id="GO:0004662">
    <property type="term" value="F:CAAX-protein geranylgeranyltransferase activity"/>
    <property type="evidence" value="ECO:0007669"/>
    <property type="project" value="UniProtKB-EC"/>
</dbReference>
<evidence type="ECO:0000313" key="15">
    <source>
        <dbReference type="Proteomes" id="UP000274922"/>
    </source>
</evidence>
<evidence type="ECO:0000256" key="10">
    <source>
        <dbReference type="ARBA" id="ARBA00041392"/>
    </source>
</evidence>
<dbReference type="AlphaFoldDB" id="A0A4P9X5A2"/>
<keyword evidence="15" id="KW-1185">Reference proteome</keyword>
<evidence type="ECO:0000313" key="14">
    <source>
        <dbReference type="EMBL" id="RKP00262.1"/>
    </source>
</evidence>
<organism evidence="14 15">
    <name type="scientific">Caulochytrium protostelioides</name>
    <dbReference type="NCBI Taxonomy" id="1555241"/>
    <lineage>
        <taxon>Eukaryota</taxon>
        <taxon>Fungi</taxon>
        <taxon>Fungi incertae sedis</taxon>
        <taxon>Chytridiomycota</taxon>
        <taxon>Chytridiomycota incertae sedis</taxon>
        <taxon>Chytridiomycetes</taxon>
        <taxon>Caulochytriales</taxon>
        <taxon>Caulochytriaceae</taxon>
        <taxon>Caulochytrium</taxon>
    </lineage>
</organism>
<dbReference type="OrthoDB" id="272289at2759"/>
<dbReference type="InterPro" id="IPR002088">
    <property type="entry name" value="Prenyl_trans_a"/>
</dbReference>
<keyword evidence="6" id="KW-0808">Transferase</keyword>
<dbReference type="EC" id="2.5.1.58" evidence="4"/>
<proteinExistence type="inferred from homology"/>
<evidence type="ECO:0000256" key="1">
    <source>
        <dbReference type="ARBA" id="ARBA00001946"/>
    </source>
</evidence>
<dbReference type="GO" id="GO:0004660">
    <property type="term" value="F:protein farnesyltransferase activity"/>
    <property type="evidence" value="ECO:0007669"/>
    <property type="project" value="UniProtKB-EC"/>
</dbReference>
<dbReference type="PANTHER" id="PTHR11129:SF1">
    <property type="entry name" value="PROTEIN FARNESYLTRANSFERASE_GERANYLGERANYLTRANSFERASE TYPE-1 SUBUNIT ALPHA"/>
    <property type="match status" value="1"/>
</dbReference>
<comment type="similarity">
    <text evidence="2">Belongs to the protein prenyltransferase subunit alpha family.</text>
</comment>
<dbReference type="Gene3D" id="1.25.40.120">
    <property type="entry name" value="Protein prenylyltransferase"/>
    <property type="match status" value="1"/>
</dbReference>